<name>A0A016SSI3_9BILA</name>
<accession>A0A016SSI3</accession>
<dbReference type="AlphaFoldDB" id="A0A016SSI3"/>
<evidence type="ECO:0000313" key="1">
    <source>
        <dbReference type="EMBL" id="EYB93653.1"/>
    </source>
</evidence>
<organism evidence="1 2">
    <name type="scientific">Ancylostoma ceylanicum</name>
    <dbReference type="NCBI Taxonomy" id="53326"/>
    <lineage>
        <taxon>Eukaryota</taxon>
        <taxon>Metazoa</taxon>
        <taxon>Ecdysozoa</taxon>
        <taxon>Nematoda</taxon>
        <taxon>Chromadorea</taxon>
        <taxon>Rhabditida</taxon>
        <taxon>Rhabditina</taxon>
        <taxon>Rhabditomorpha</taxon>
        <taxon>Strongyloidea</taxon>
        <taxon>Ancylostomatidae</taxon>
        <taxon>Ancylostomatinae</taxon>
        <taxon>Ancylostoma</taxon>
    </lineage>
</organism>
<evidence type="ECO:0000313" key="2">
    <source>
        <dbReference type="Proteomes" id="UP000024635"/>
    </source>
</evidence>
<proteinExistence type="predicted"/>
<keyword evidence="2" id="KW-1185">Reference proteome</keyword>
<reference evidence="2" key="1">
    <citation type="journal article" date="2015" name="Nat. Genet.">
        <title>The genome and transcriptome of the zoonotic hookworm Ancylostoma ceylanicum identify infection-specific gene families.</title>
        <authorList>
            <person name="Schwarz E.M."/>
            <person name="Hu Y."/>
            <person name="Antoshechkin I."/>
            <person name="Miller M.M."/>
            <person name="Sternberg P.W."/>
            <person name="Aroian R.V."/>
        </authorList>
    </citation>
    <scope>NUCLEOTIDE SEQUENCE</scope>
    <source>
        <strain evidence="2">HY135</strain>
    </source>
</reference>
<dbReference type="Proteomes" id="UP000024635">
    <property type="component" value="Unassembled WGS sequence"/>
</dbReference>
<gene>
    <name evidence="1" type="primary">Acey_s0180.g809</name>
    <name evidence="1" type="ORF">Y032_0180g809</name>
</gene>
<protein>
    <submittedName>
        <fullName evidence="1">Uncharacterized protein</fullName>
    </submittedName>
</protein>
<comment type="caution">
    <text evidence="1">The sequence shown here is derived from an EMBL/GenBank/DDBJ whole genome shotgun (WGS) entry which is preliminary data.</text>
</comment>
<dbReference type="EMBL" id="JARK01001516">
    <property type="protein sequence ID" value="EYB93653.1"/>
    <property type="molecule type" value="Genomic_DNA"/>
</dbReference>
<sequence length="103" mass="11696">MGVAGADPFAASRSTPRDRAAHNGIVVVVANLGFLDSCSSHSMSTNKKTNWLSRTLRNLMTRRGFLLERRGRAVCFSRPQTGHRHRRLLYFTFSPNFQIKKFL</sequence>